<dbReference type="OrthoDB" id="5519372at2"/>
<dbReference type="InterPro" id="IPR036513">
    <property type="entry name" value="STAS_dom_sf"/>
</dbReference>
<sequence length="216" mass="23174">MAVDTLRIERILRSLIAAAEGNYEVRVPLDDVEDEFLEVEVGVNFLLEELVLRRTENQTQHEALVARGEQLAVKSAALVAALSTPIITVWPGVLALPLIGPIDNERASNISATLLARVSSERATHVILDLTGVEKVSTATLSSLLRLVRSLRLIGTACLITGISAEAARQIVGLGVDPTQFKTLGRVSDALALVLSEKQSKRPSGAAHPNYRADPS</sequence>
<name>A0A2S9XNI7_9BACT</name>
<evidence type="ECO:0000313" key="4">
    <source>
        <dbReference type="EMBL" id="PRP94444.1"/>
    </source>
</evidence>
<reference evidence="4 5" key="1">
    <citation type="submission" date="2018-03" db="EMBL/GenBank/DDBJ databases">
        <title>Draft Genome Sequences of the Obligatory Marine Myxobacteria Enhygromyxa salina SWB007.</title>
        <authorList>
            <person name="Poehlein A."/>
            <person name="Moghaddam J.A."/>
            <person name="Harms H."/>
            <person name="Alanjari M."/>
            <person name="Koenig G.M."/>
            <person name="Daniel R."/>
            <person name="Schaeberle T.F."/>
        </authorList>
    </citation>
    <scope>NUCLEOTIDE SEQUENCE [LARGE SCALE GENOMIC DNA]</scope>
    <source>
        <strain evidence="4 5">SWB007</strain>
    </source>
</reference>
<organism evidence="4 5">
    <name type="scientific">Enhygromyxa salina</name>
    <dbReference type="NCBI Taxonomy" id="215803"/>
    <lineage>
        <taxon>Bacteria</taxon>
        <taxon>Pseudomonadati</taxon>
        <taxon>Myxococcota</taxon>
        <taxon>Polyangia</taxon>
        <taxon>Nannocystales</taxon>
        <taxon>Nannocystaceae</taxon>
        <taxon>Enhygromyxa</taxon>
    </lineage>
</organism>
<dbReference type="InterPro" id="IPR051932">
    <property type="entry name" value="Bact_StressResp_Reg"/>
</dbReference>
<proteinExistence type="predicted"/>
<dbReference type="AlphaFoldDB" id="A0A2S9XNI7"/>
<dbReference type="PROSITE" id="PS50885">
    <property type="entry name" value="HAMP"/>
    <property type="match status" value="1"/>
</dbReference>
<dbReference type="Pfam" id="PF01740">
    <property type="entry name" value="STAS"/>
    <property type="match status" value="1"/>
</dbReference>
<protein>
    <submittedName>
        <fullName evidence="4">Blue-light photoreceptor</fullName>
    </submittedName>
</protein>
<dbReference type="CDD" id="cd07041">
    <property type="entry name" value="STAS_RsbR_RsbS_like"/>
    <property type="match status" value="1"/>
</dbReference>
<keyword evidence="1" id="KW-0597">Phosphoprotein</keyword>
<keyword evidence="4" id="KW-0675">Receptor</keyword>
<dbReference type="InterPro" id="IPR003660">
    <property type="entry name" value="HAMP_dom"/>
</dbReference>
<evidence type="ECO:0000313" key="5">
    <source>
        <dbReference type="Proteomes" id="UP000238823"/>
    </source>
</evidence>
<feature type="domain" description="STAS" evidence="2">
    <location>
        <begin position="83"/>
        <end position="194"/>
    </location>
</feature>
<dbReference type="PROSITE" id="PS50801">
    <property type="entry name" value="STAS"/>
    <property type="match status" value="1"/>
</dbReference>
<evidence type="ECO:0000259" key="2">
    <source>
        <dbReference type="PROSITE" id="PS50801"/>
    </source>
</evidence>
<dbReference type="EMBL" id="PVNL01000141">
    <property type="protein sequence ID" value="PRP94444.1"/>
    <property type="molecule type" value="Genomic_DNA"/>
</dbReference>
<dbReference type="Proteomes" id="UP000238823">
    <property type="component" value="Unassembled WGS sequence"/>
</dbReference>
<accession>A0A2S9XNI7</accession>
<gene>
    <name evidence="4" type="primary">pfyP_2</name>
    <name evidence="4" type="ORF">ENSA7_77780</name>
</gene>
<dbReference type="Gene3D" id="3.30.750.24">
    <property type="entry name" value="STAS domain"/>
    <property type="match status" value="1"/>
</dbReference>
<comment type="caution">
    <text evidence="4">The sequence shown here is derived from an EMBL/GenBank/DDBJ whole genome shotgun (WGS) entry which is preliminary data.</text>
</comment>
<dbReference type="GO" id="GO:0016020">
    <property type="term" value="C:membrane"/>
    <property type="evidence" value="ECO:0007669"/>
    <property type="project" value="InterPro"/>
</dbReference>
<dbReference type="GO" id="GO:0007165">
    <property type="term" value="P:signal transduction"/>
    <property type="evidence" value="ECO:0007669"/>
    <property type="project" value="InterPro"/>
</dbReference>
<dbReference type="PANTHER" id="PTHR33745">
    <property type="entry name" value="RSBT ANTAGONIST PROTEIN RSBS-RELATED"/>
    <property type="match status" value="1"/>
</dbReference>
<evidence type="ECO:0000259" key="3">
    <source>
        <dbReference type="PROSITE" id="PS50885"/>
    </source>
</evidence>
<dbReference type="SUPFAM" id="SSF52091">
    <property type="entry name" value="SpoIIaa-like"/>
    <property type="match status" value="1"/>
</dbReference>
<dbReference type="InterPro" id="IPR002645">
    <property type="entry name" value="STAS_dom"/>
</dbReference>
<dbReference type="RefSeq" id="WP_106094549.1">
    <property type="nucleotide sequence ID" value="NZ_PVNL01000141.1"/>
</dbReference>
<evidence type="ECO:0000256" key="1">
    <source>
        <dbReference type="ARBA" id="ARBA00022553"/>
    </source>
</evidence>
<feature type="domain" description="HAMP" evidence="3">
    <location>
        <begin position="7"/>
        <end position="55"/>
    </location>
</feature>
<dbReference type="PANTHER" id="PTHR33745:SF3">
    <property type="entry name" value="RSBT CO-ANTAGONIST PROTEIN RSBRC"/>
    <property type="match status" value="1"/>
</dbReference>